<evidence type="ECO:0000259" key="3">
    <source>
        <dbReference type="Pfam" id="PF16201"/>
    </source>
</evidence>
<sequence length="1114" mass="124744">MSKRERQPLEEGTDRPPKRARPDFQPPAIEEIHFARQLQDTLVFRQDGLHQLRNGLASFKNFLESILYHREPELRARQLSILREYLQTQTPADANDYDHPLLGQLWQAWSFANQNNNDHLAASIAAIFALLLKTLSGILDLRDQGLLLCRTVLQGQHLRLLKRALEAPKHKDFVISPALRLLSEVVGFDGGVLAREVYGKREMVFDGQVIRRNLGLVKVDMSEEDAKRRPSIRTLTMRLVLSLLKYLHEGGKMDILKNRPLCGALFQHLRDDPAELVTELLTTVETNVLKDGELPRSSKAAILSSQNLERVTEIAARSGEEHAAREKAFAWLKAVCTKPEYGVLRDSGWYPPGTTSSDAAASASIDLGLDSIEFYDSGEPLNIRNTTLLSWTATLRANSDERERDLLLLCFKSSPELVAAYFAERTMQMDPKLTNTWIGYASLLFEIVALPVPAHLGNEDSRAELPAQTSIMIENIVPRPLNQKVLVKCLHQSNDLITFFAIRFLVLAFQKLASVIAEMQPQASSNTLWREAESRLRQRFASRCPPMKEIIATYRKIPDDYEHAMQREAATRLLWLYYELLPLQALEEQFDVSTTLTSALVASETPAARVPAELQALRNLELEHLLAVARYSTGMKWFHKQGGLSYTPIVTLLRIHRKEPRDRTMRGLLEYVLVENNVLSVNATSEHETTTLDVLMASLLPLEDASPVWEFLDDLIGRATRKPVKYLDDLDGISKERDETSLLVAVMLEQASFVAKDSGAEGTAKAEWIEEFLALLGKHTAEDARVLKHITKRIRALSGWKAKKAKHESATYLEAVTLPPTSASADETSLAEPPKPTESTLPYPSTPREPDSHPELTRWSLKDLDLALTEGDISSLLLCLSSQHPSIRAQAVTQLRKLHYSLPAYPNLPSVQQLTLLIGEVLETFAQQYTNPGVPMPYLATCFAGRAVDVLGNPASVIYPKLNRYLIRGPEWRVGKMPGYWLSNTLTSLPEEDDGYWKEVQWVLDWLVDGLRSVEDLEILRRGGTFEKVFALSGCSPGVRKSVSERVGELVYRAGCVEGGAEVLIKRTGVLSWLQGGGEGERALREWLVERCEGGGVGEWSGGIVGGTKEEADE</sequence>
<feature type="region of interest" description="Disordered" evidence="1">
    <location>
        <begin position="821"/>
        <end position="855"/>
    </location>
</feature>
<evidence type="ECO:0000259" key="2">
    <source>
        <dbReference type="Pfam" id="PF11707"/>
    </source>
</evidence>
<dbReference type="GO" id="GO:0000463">
    <property type="term" value="P:maturation of LSU-rRNA from tricistronic rRNA transcript (SSU-rRNA, 5.8S rRNA, LSU-rRNA)"/>
    <property type="evidence" value="ECO:0007669"/>
    <property type="project" value="TreeGrafter"/>
</dbReference>
<feature type="compositionally biased region" description="Basic and acidic residues" evidence="1">
    <location>
        <begin position="1"/>
        <end position="22"/>
    </location>
</feature>
<name>A0A1X7S328_ZYMT9</name>
<feature type="domain" description="URB1 N-terminal" evidence="2">
    <location>
        <begin position="103"/>
        <end position="440"/>
    </location>
</feature>
<dbReference type="InterPro" id="IPR032436">
    <property type="entry name" value="URB1_C"/>
</dbReference>
<dbReference type="InterPro" id="IPR021714">
    <property type="entry name" value="URB1_N"/>
</dbReference>
<dbReference type="Pfam" id="PF26140">
    <property type="entry name" value="HEAT_URB1"/>
    <property type="match status" value="1"/>
</dbReference>
<gene>
    <name evidence="5" type="ORF">ZT3D7_G9238</name>
</gene>
<dbReference type="SUPFAM" id="SSF48371">
    <property type="entry name" value="ARM repeat"/>
    <property type="match status" value="1"/>
</dbReference>
<evidence type="ECO:0000256" key="1">
    <source>
        <dbReference type="SAM" id="MobiDB-lite"/>
    </source>
</evidence>
<feature type="domain" description="URB1 C-terminal" evidence="3">
    <location>
        <begin position="874"/>
        <end position="1073"/>
    </location>
</feature>
<organism evidence="5 6">
    <name type="scientific">Zymoseptoria tritici (strain ST99CH_3D7)</name>
    <dbReference type="NCBI Taxonomy" id="1276538"/>
    <lineage>
        <taxon>Eukaryota</taxon>
        <taxon>Fungi</taxon>
        <taxon>Dikarya</taxon>
        <taxon>Ascomycota</taxon>
        <taxon>Pezizomycotina</taxon>
        <taxon>Dothideomycetes</taxon>
        <taxon>Dothideomycetidae</taxon>
        <taxon>Mycosphaerellales</taxon>
        <taxon>Mycosphaerellaceae</taxon>
        <taxon>Zymoseptoria</taxon>
    </lineage>
</organism>
<dbReference type="Pfam" id="PF16201">
    <property type="entry name" value="NopRA1"/>
    <property type="match status" value="1"/>
</dbReference>
<evidence type="ECO:0000313" key="5">
    <source>
        <dbReference type="EMBL" id="SMQ54084.1"/>
    </source>
</evidence>
<reference evidence="5 6" key="1">
    <citation type="submission" date="2016-06" db="EMBL/GenBank/DDBJ databases">
        <authorList>
            <person name="Kjaerup R.B."/>
            <person name="Dalgaard T.S."/>
            <person name="Juul-Madsen H.R."/>
        </authorList>
    </citation>
    <scope>NUCLEOTIDE SEQUENCE [LARGE SCALE GENOMIC DNA]</scope>
</reference>
<dbReference type="InterPro" id="IPR059018">
    <property type="entry name" value="HEAT_URB1"/>
</dbReference>
<feature type="region of interest" description="Disordered" evidence="1">
    <location>
        <begin position="1"/>
        <end position="24"/>
    </location>
</feature>
<feature type="domain" description="URB1 central HEAT repeat" evidence="4">
    <location>
        <begin position="632"/>
        <end position="806"/>
    </location>
</feature>
<dbReference type="InterPro" id="IPR039844">
    <property type="entry name" value="URB1"/>
</dbReference>
<dbReference type="EMBL" id="LT853700">
    <property type="protein sequence ID" value="SMQ54084.1"/>
    <property type="molecule type" value="Genomic_DNA"/>
</dbReference>
<dbReference type="PANTHER" id="PTHR13500:SF0">
    <property type="entry name" value="NUCLEOLAR PRE-RIBOSOMAL-ASSOCIATED PROTEIN 1"/>
    <property type="match status" value="1"/>
</dbReference>
<evidence type="ECO:0000313" key="6">
    <source>
        <dbReference type="Proteomes" id="UP000215127"/>
    </source>
</evidence>
<dbReference type="GO" id="GO:0005730">
    <property type="term" value="C:nucleolus"/>
    <property type="evidence" value="ECO:0007669"/>
    <property type="project" value="TreeGrafter"/>
</dbReference>
<dbReference type="PANTHER" id="PTHR13500">
    <property type="entry name" value="NUCLEOLAR PRERIBOSOMAL-ASSOCIATED PROTEIN 1"/>
    <property type="match status" value="1"/>
</dbReference>
<dbReference type="Proteomes" id="UP000215127">
    <property type="component" value="Chromosome 9"/>
</dbReference>
<keyword evidence="6" id="KW-1185">Reference proteome</keyword>
<dbReference type="Pfam" id="PF11707">
    <property type="entry name" value="Npa1"/>
    <property type="match status" value="1"/>
</dbReference>
<evidence type="ECO:0008006" key="7">
    <source>
        <dbReference type="Google" id="ProtNLM"/>
    </source>
</evidence>
<accession>A0A1X7S328</accession>
<evidence type="ECO:0000259" key="4">
    <source>
        <dbReference type="Pfam" id="PF26140"/>
    </source>
</evidence>
<proteinExistence type="predicted"/>
<dbReference type="InterPro" id="IPR016024">
    <property type="entry name" value="ARM-type_fold"/>
</dbReference>
<dbReference type="GO" id="GO:0000466">
    <property type="term" value="P:maturation of 5.8S rRNA from tricistronic rRNA transcript (SSU-rRNA, 5.8S rRNA, LSU-rRNA)"/>
    <property type="evidence" value="ECO:0007669"/>
    <property type="project" value="TreeGrafter"/>
</dbReference>
<protein>
    <recommendedName>
        <fullName evidence="7">Nucleolar pre-ribosomal-associated protein 1 N-terminal domain-containing protein</fullName>
    </recommendedName>
</protein>
<dbReference type="AlphaFoldDB" id="A0A1X7S328"/>
<dbReference type="STRING" id="1276538.A0A1X7S328"/>